<sequence length="255" mass="28247">MYILSTKNLVKRFGGLVAVDNVSINVKRGSMTLIIGPNGSGKTTLVNVITGVYPADGGRVIFEGRDITRLPPHERARLGIARTFQNPRVFPKMTVLENILAAAYRGEVKLDLTKKWLKREKEVEERAFSILRYLRLDHLWDRWASELSGGQMKLLEIGRAIIAGGKLIIMDEPLAGVHPKLAHEILATLKSLMSRIDVTFLLIEHRLDIALGYADYVYAMSFGKVIAEGDPQSVVSSPLVIESYLGKPIKLGAQA</sequence>
<dbReference type="Gene3D" id="3.40.50.300">
    <property type="entry name" value="P-loop containing nucleotide triphosphate hydrolases"/>
    <property type="match status" value="1"/>
</dbReference>
<comment type="caution">
    <text evidence="8">The sequence shown here is derived from an EMBL/GenBank/DDBJ whole genome shotgun (WGS) entry which is preliminary data.</text>
</comment>
<evidence type="ECO:0000313" key="9">
    <source>
        <dbReference type="Proteomes" id="UP000256877"/>
    </source>
</evidence>
<dbReference type="AlphaFoldDB" id="A0A371QZN3"/>
<reference evidence="8 9" key="1">
    <citation type="submission" date="2017-07" db="EMBL/GenBank/DDBJ databases">
        <title>Draft genome sequence of aerobic hyperthermophilic archaea, Pyrobaculum aerophilum YKB31 and YKB32.</title>
        <authorList>
            <person name="Mochizuki T."/>
            <person name="Berliner A.J."/>
            <person name="Yoshida-Takashima Y."/>
            <person name="Takaki Y."/>
            <person name="Nunoura T."/>
            <person name="Takai K."/>
        </authorList>
    </citation>
    <scope>NUCLEOTIDE SEQUENCE [LARGE SCALE GENOMIC DNA]</scope>
    <source>
        <strain evidence="8 9">YKB32</strain>
    </source>
</reference>
<dbReference type="FunFam" id="3.40.50.300:FF:000421">
    <property type="entry name" value="Branched-chain amino acid ABC transporter ATP-binding protein"/>
    <property type="match status" value="1"/>
</dbReference>
<organism evidence="8 9">
    <name type="scientific">Pyrobaculum aerophilum</name>
    <dbReference type="NCBI Taxonomy" id="13773"/>
    <lineage>
        <taxon>Archaea</taxon>
        <taxon>Thermoproteota</taxon>
        <taxon>Thermoprotei</taxon>
        <taxon>Thermoproteales</taxon>
        <taxon>Thermoproteaceae</taxon>
        <taxon>Pyrobaculum</taxon>
    </lineage>
</organism>
<evidence type="ECO:0000256" key="1">
    <source>
        <dbReference type="ARBA" id="ARBA00022448"/>
    </source>
</evidence>
<keyword evidence="1" id="KW-0813">Transport</keyword>
<dbReference type="InterPro" id="IPR003439">
    <property type="entry name" value="ABC_transporter-like_ATP-bd"/>
</dbReference>
<dbReference type="Pfam" id="PF00005">
    <property type="entry name" value="ABC_tran"/>
    <property type="match status" value="1"/>
</dbReference>
<evidence type="ECO:0000256" key="3">
    <source>
        <dbReference type="ARBA" id="ARBA00022840"/>
    </source>
</evidence>
<gene>
    <name evidence="8" type="ORF">CGL52_10980</name>
</gene>
<dbReference type="GO" id="GO:0005524">
    <property type="term" value="F:ATP binding"/>
    <property type="evidence" value="ECO:0007669"/>
    <property type="project" value="UniProtKB-KW"/>
</dbReference>
<dbReference type="RefSeq" id="WP_116430592.1">
    <property type="nucleotide sequence ID" value="NZ_NMUF01000038.1"/>
</dbReference>
<dbReference type="PANTHER" id="PTHR45772">
    <property type="entry name" value="CONSERVED COMPONENT OF ABC TRANSPORTER FOR NATURAL AMINO ACIDS-RELATED"/>
    <property type="match status" value="1"/>
</dbReference>
<dbReference type="Proteomes" id="UP000256877">
    <property type="component" value="Unassembled WGS sequence"/>
</dbReference>
<comment type="function">
    <text evidence="5">Probable component of a branched-chain amino-acid transport system.</text>
</comment>
<keyword evidence="2" id="KW-0547">Nucleotide-binding</keyword>
<evidence type="ECO:0000256" key="5">
    <source>
        <dbReference type="ARBA" id="ARBA00056071"/>
    </source>
</evidence>
<dbReference type="Pfam" id="PF12399">
    <property type="entry name" value="BCA_ABC_TP_C"/>
    <property type="match status" value="1"/>
</dbReference>
<dbReference type="GO" id="GO:0005886">
    <property type="term" value="C:plasma membrane"/>
    <property type="evidence" value="ECO:0007669"/>
    <property type="project" value="TreeGrafter"/>
</dbReference>
<feature type="domain" description="ABC transporter" evidence="7">
    <location>
        <begin position="4"/>
        <end position="247"/>
    </location>
</feature>
<dbReference type="PANTHER" id="PTHR45772:SF5">
    <property type="entry name" value="BRANCHED-CHAIN AMINO ACID TRANSPORT ATP-BINDING PROTEIN LIVG-RELATED"/>
    <property type="match status" value="1"/>
</dbReference>
<dbReference type="SMART" id="SM00382">
    <property type="entry name" value="AAA"/>
    <property type="match status" value="1"/>
</dbReference>
<evidence type="ECO:0000256" key="4">
    <source>
        <dbReference type="ARBA" id="ARBA00022970"/>
    </source>
</evidence>
<evidence type="ECO:0000259" key="7">
    <source>
        <dbReference type="PROSITE" id="PS50893"/>
    </source>
</evidence>
<name>A0A371QZN3_9CREN</name>
<keyword evidence="3 8" id="KW-0067">ATP-binding</keyword>
<dbReference type="CDD" id="cd03219">
    <property type="entry name" value="ABC_Mj1267_LivG_branched"/>
    <property type="match status" value="1"/>
</dbReference>
<evidence type="ECO:0000256" key="6">
    <source>
        <dbReference type="ARBA" id="ARBA00072811"/>
    </source>
</evidence>
<dbReference type="InterPro" id="IPR027417">
    <property type="entry name" value="P-loop_NTPase"/>
</dbReference>
<evidence type="ECO:0000313" key="8">
    <source>
        <dbReference type="EMBL" id="RFA96298.1"/>
    </source>
</evidence>
<evidence type="ECO:0000256" key="2">
    <source>
        <dbReference type="ARBA" id="ARBA00022741"/>
    </source>
</evidence>
<keyword evidence="4" id="KW-0029">Amino-acid transport</keyword>
<dbReference type="InterPro" id="IPR003593">
    <property type="entry name" value="AAA+_ATPase"/>
</dbReference>
<dbReference type="InterPro" id="IPR032823">
    <property type="entry name" value="BCA_ABC_TP_C"/>
</dbReference>
<accession>A0A371QZN3</accession>
<dbReference type="InterPro" id="IPR051120">
    <property type="entry name" value="ABC_AA/LPS_Transport"/>
</dbReference>
<dbReference type="SUPFAM" id="SSF52540">
    <property type="entry name" value="P-loop containing nucleoside triphosphate hydrolases"/>
    <property type="match status" value="1"/>
</dbReference>
<dbReference type="GO" id="GO:0016887">
    <property type="term" value="F:ATP hydrolysis activity"/>
    <property type="evidence" value="ECO:0007669"/>
    <property type="project" value="InterPro"/>
</dbReference>
<dbReference type="EMBL" id="NMUF01000038">
    <property type="protein sequence ID" value="RFA96298.1"/>
    <property type="molecule type" value="Genomic_DNA"/>
</dbReference>
<protein>
    <recommendedName>
        <fullName evidence="6">Probable branched-chain amino acid transport ATP-binding protein LivG</fullName>
    </recommendedName>
</protein>
<dbReference type="GO" id="GO:0006865">
    <property type="term" value="P:amino acid transport"/>
    <property type="evidence" value="ECO:0007669"/>
    <property type="project" value="UniProtKB-KW"/>
</dbReference>
<proteinExistence type="predicted"/>
<dbReference type="InterPro" id="IPR017871">
    <property type="entry name" value="ABC_transporter-like_CS"/>
</dbReference>
<dbReference type="PROSITE" id="PS00211">
    <property type="entry name" value="ABC_TRANSPORTER_1"/>
    <property type="match status" value="1"/>
</dbReference>
<dbReference type="PROSITE" id="PS50893">
    <property type="entry name" value="ABC_TRANSPORTER_2"/>
    <property type="match status" value="1"/>
</dbReference>